<comment type="caution">
    <text evidence="3">The sequence shown here is derived from an EMBL/GenBank/DDBJ whole genome shotgun (WGS) entry which is preliminary data.</text>
</comment>
<evidence type="ECO:0000259" key="2">
    <source>
        <dbReference type="Pfam" id="PF20233"/>
    </source>
</evidence>
<feature type="region of interest" description="Disordered" evidence="1">
    <location>
        <begin position="468"/>
        <end position="503"/>
    </location>
</feature>
<feature type="compositionally biased region" description="Basic residues" evidence="1">
    <location>
        <begin position="355"/>
        <end position="366"/>
    </location>
</feature>
<proteinExistence type="predicted"/>
<feature type="compositionally biased region" description="Polar residues" evidence="1">
    <location>
        <begin position="468"/>
        <end position="481"/>
    </location>
</feature>
<feature type="region of interest" description="Disordered" evidence="1">
    <location>
        <begin position="321"/>
        <end position="377"/>
    </location>
</feature>
<dbReference type="PANTHER" id="PTHR35391">
    <property type="entry name" value="C2H2-TYPE DOMAIN-CONTAINING PROTEIN-RELATED"/>
    <property type="match status" value="1"/>
</dbReference>
<dbReference type="InterPro" id="IPR046497">
    <property type="entry name" value="DUF6590"/>
</dbReference>
<dbReference type="EMBL" id="JAGMVJ010000004">
    <property type="protein sequence ID" value="KAH7091470.1"/>
    <property type="molecule type" value="Genomic_DNA"/>
</dbReference>
<reference evidence="3" key="1">
    <citation type="journal article" date="2021" name="Nat. Commun.">
        <title>Genetic determinants of endophytism in the Arabidopsis root mycobiome.</title>
        <authorList>
            <person name="Mesny F."/>
            <person name="Miyauchi S."/>
            <person name="Thiergart T."/>
            <person name="Pickel B."/>
            <person name="Atanasova L."/>
            <person name="Karlsson M."/>
            <person name="Huettel B."/>
            <person name="Barry K.W."/>
            <person name="Haridas S."/>
            <person name="Chen C."/>
            <person name="Bauer D."/>
            <person name="Andreopoulos W."/>
            <person name="Pangilinan J."/>
            <person name="LaButti K."/>
            <person name="Riley R."/>
            <person name="Lipzen A."/>
            <person name="Clum A."/>
            <person name="Drula E."/>
            <person name="Henrissat B."/>
            <person name="Kohler A."/>
            <person name="Grigoriev I.V."/>
            <person name="Martin F.M."/>
            <person name="Hacquard S."/>
        </authorList>
    </citation>
    <scope>NUCLEOTIDE SEQUENCE</scope>
    <source>
        <strain evidence="3">MPI-SDFR-AT-0120</strain>
    </source>
</reference>
<sequence>MSQPAKYDSSHQRYYRQCYQPATGQWTTEWLPAGWSPEQEPTTPQSESRHFRSQSNSSLPPPFPPLINYGANAASSSNAGPPFSHSTAPSGYTEGPMSPPLTRIATDAYTPSGTFGNVPSLPRGKGTKIEGTYAGDGSVRYEFVDPAFFVRGKSFFSEGRVFAIIMSENAGEPRPSHHATDYNSAWSGTRNININPNITPVKYQNHLVHTQTRRFVVVRRKREFCYACPIFTYGGRATTKPGAKPAEHSIAYSMGQQQQLIPGESGITKASIGVDMVQGEAALDTASRIYFGIHHPIQYNVKVKDIGHVHKTHIHALIGNWNEENGKPGVGDNPSLGHLSEESDEDLPSSNPSGKAKRRTSSHKKSASNEDDPYAYNAETNPYGYHATFSQHVYHPTYNPHGYNYQYNVNGYHPTSNPHMFHPRSNSYGYHETHNPYGYHPTYAPFNWHPASNGYGYHKTQSPFCYHPQLNSNGYHPNQNPRGYHPQHNPQAYHSEYNPNGYK</sequence>
<evidence type="ECO:0000313" key="3">
    <source>
        <dbReference type="EMBL" id="KAH7091470.1"/>
    </source>
</evidence>
<accession>A0A8K0RFF0</accession>
<protein>
    <recommendedName>
        <fullName evidence="2">DUF6590 domain-containing protein</fullName>
    </recommendedName>
</protein>
<dbReference type="AlphaFoldDB" id="A0A8K0RFF0"/>
<evidence type="ECO:0000313" key="4">
    <source>
        <dbReference type="Proteomes" id="UP000813461"/>
    </source>
</evidence>
<feature type="region of interest" description="Disordered" evidence="1">
    <location>
        <begin position="30"/>
        <end position="95"/>
    </location>
</feature>
<dbReference type="OrthoDB" id="3559580at2759"/>
<feature type="domain" description="DUF6590" evidence="2">
    <location>
        <begin position="153"/>
        <end position="318"/>
    </location>
</feature>
<dbReference type="Proteomes" id="UP000813461">
    <property type="component" value="Unassembled WGS sequence"/>
</dbReference>
<keyword evidence="4" id="KW-1185">Reference proteome</keyword>
<dbReference type="Pfam" id="PF20233">
    <property type="entry name" value="DUF6590"/>
    <property type="match status" value="1"/>
</dbReference>
<gene>
    <name evidence="3" type="ORF">FB567DRAFT_275191</name>
</gene>
<dbReference type="PANTHER" id="PTHR35391:SF5">
    <property type="entry name" value="DUF6590 DOMAIN-CONTAINING PROTEIN"/>
    <property type="match status" value="1"/>
</dbReference>
<evidence type="ECO:0000256" key="1">
    <source>
        <dbReference type="SAM" id="MobiDB-lite"/>
    </source>
</evidence>
<organism evidence="3 4">
    <name type="scientific">Paraphoma chrysanthemicola</name>
    <dbReference type="NCBI Taxonomy" id="798071"/>
    <lineage>
        <taxon>Eukaryota</taxon>
        <taxon>Fungi</taxon>
        <taxon>Dikarya</taxon>
        <taxon>Ascomycota</taxon>
        <taxon>Pezizomycotina</taxon>
        <taxon>Dothideomycetes</taxon>
        <taxon>Pleosporomycetidae</taxon>
        <taxon>Pleosporales</taxon>
        <taxon>Pleosporineae</taxon>
        <taxon>Phaeosphaeriaceae</taxon>
        <taxon>Paraphoma</taxon>
    </lineage>
</organism>
<name>A0A8K0RFF0_9PLEO</name>